<dbReference type="PANTHER" id="PTHR31760:SF0">
    <property type="entry name" value="S-ADENOSYL-L-METHIONINE-DEPENDENT METHYLTRANSFERASES SUPERFAMILY PROTEIN"/>
    <property type="match status" value="1"/>
</dbReference>
<feature type="compositionally biased region" description="Polar residues" evidence="7">
    <location>
        <begin position="239"/>
        <end position="248"/>
    </location>
</feature>
<keyword evidence="5 6" id="KW-0949">S-adenosyl-L-methionine</keyword>
<proteinExistence type="inferred from homology"/>
<evidence type="ECO:0000256" key="1">
    <source>
        <dbReference type="ARBA" id="ARBA00022490"/>
    </source>
</evidence>
<comment type="caution">
    <text evidence="8">The sequence shown here is derived from an EMBL/GenBank/DDBJ whole genome shotgun (WGS) entry which is preliminary data.</text>
</comment>
<dbReference type="STRING" id="1423812.FD20_GL001760"/>
<dbReference type="GO" id="GO:0005829">
    <property type="term" value="C:cytosol"/>
    <property type="evidence" value="ECO:0007669"/>
    <property type="project" value="TreeGrafter"/>
</dbReference>
<evidence type="ECO:0000256" key="6">
    <source>
        <dbReference type="HAMAP-Rule" id="MF_00074"/>
    </source>
</evidence>
<dbReference type="PIRSF" id="PIRSF003078">
    <property type="entry name" value="GidB"/>
    <property type="match status" value="1"/>
</dbReference>
<feature type="binding site" evidence="6">
    <location>
        <position position="84"/>
    </location>
    <ligand>
        <name>S-adenosyl-L-methionine</name>
        <dbReference type="ChEBI" id="CHEBI:59789"/>
    </ligand>
</feature>
<evidence type="ECO:0000256" key="5">
    <source>
        <dbReference type="ARBA" id="ARBA00022691"/>
    </source>
</evidence>
<keyword evidence="2 6" id="KW-0698">rRNA processing</keyword>
<dbReference type="InterPro" id="IPR003682">
    <property type="entry name" value="rRNA_ssu_MeTfrase_G"/>
</dbReference>
<gene>
    <name evidence="6" type="primary">rsmG</name>
    <name evidence="8" type="ORF">FD20_GL001760</name>
</gene>
<protein>
    <recommendedName>
        <fullName evidence="6">Ribosomal RNA small subunit methyltransferase G</fullName>
        <ecNumber evidence="6">2.1.1.-</ecNumber>
    </recommendedName>
    <alternativeName>
        <fullName evidence="6">16S rRNA 7-methylguanosine methyltransferase</fullName>
        <shortName evidence="6">16S rRNA m7G methyltransferase</shortName>
    </alternativeName>
</protein>
<dbReference type="EC" id="2.1.1.-" evidence="6"/>
<dbReference type="PANTHER" id="PTHR31760">
    <property type="entry name" value="S-ADENOSYL-L-METHIONINE-DEPENDENT METHYLTRANSFERASES SUPERFAMILY PROTEIN"/>
    <property type="match status" value="1"/>
</dbReference>
<keyword evidence="1 6" id="KW-0963">Cytoplasm</keyword>
<dbReference type="CDD" id="cd02440">
    <property type="entry name" value="AdoMet_MTases"/>
    <property type="match status" value="1"/>
</dbReference>
<comment type="subcellular location">
    <subcellularLocation>
        <location evidence="6">Cytoplasm</location>
    </subcellularLocation>
</comment>
<dbReference type="AlphaFoldDB" id="A0A0R1PWL8"/>
<evidence type="ECO:0000256" key="4">
    <source>
        <dbReference type="ARBA" id="ARBA00022679"/>
    </source>
</evidence>
<evidence type="ECO:0000313" key="8">
    <source>
        <dbReference type="EMBL" id="KRL34277.1"/>
    </source>
</evidence>
<dbReference type="FunFam" id="3.40.50.150:FF:000041">
    <property type="entry name" value="Ribosomal RNA small subunit methyltransferase G"/>
    <property type="match status" value="1"/>
</dbReference>
<evidence type="ECO:0000256" key="2">
    <source>
        <dbReference type="ARBA" id="ARBA00022552"/>
    </source>
</evidence>
<evidence type="ECO:0000256" key="7">
    <source>
        <dbReference type="SAM" id="MobiDB-lite"/>
    </source>
</evidence>
<comment type="similarity">
    <text evidence="6">Belongs to the methyltransferase superfamily. RNA methyltransferase RsmG family.</text>
</comment>
<evidence type="ECO:0000313" key="9">
    <source>
        <dbReference type="Proteomes" id="UP000051155"/>
    </source>
</evidence>
<name>A0A0R1PWL8_9LACO</name>
<keyword evidence="9" id="KW-1185">Reference proteome</keyword>
<dbReference type="EMBL" id="AZEG01000040">
    <property type="protein sequence ID" value="KRL34277.1"/>
    <property type="molecule type" value="Genomic_DNA"/>
</dbReference>
<feature type="binding site" evidence="6">
    <location>
        <begin position="130"/>
        <end position="131"/>
    </location>
    <ligand>
        <name>S-adenosyl-L-methionine</name>
        <dbReference type="ChEBI" id="CHEBI:59789"/>
    </ligand>
</feature>
<keyword evidence="4 6" id="KW-0808">Transferase</keyword>
<dbReference type="PATRIC" id="fig|1423812.3.peg.1873"/>
<dbReference type="NCBIfam" id="TIGR00138">
    <property type="entry name" value="rsmG_gidB"/>
    <property type="match status" value="1"/>
</dbReference>
<dbReference type="InterPro" id="IPR029063">
    <property type="entry name" value="SAM-dependent_MTases_sf"/>
</dbReference>
<dbReference type="HAMAP" id="MF_00074">
    <property type="entry name" value="16SrRNA_methyltr_G"/>
    <property type="match status" value="1"/>
</dbReference>
<feature type="region of interest" description="Disordered" evidence="7">
    <location>
        <begin position="226"/>
        <end position="248"/>
    </location>
</feature>
<comment type="function">
    <text evidence="6">Specifically methylates the N7 position of a guanine in 16S rRNA.</text>
</comment>
<dbReference type="GO" id="GO:0070043">
    <property type="term" value="F:rRNA (guanine-N7-)-methyltransferase activity"/>
    <property type="evidence" value="ECO:0007669"/>
    <property type="project" value="UniProtKB-UniRule"/>
</dbReference>
<dbReference type="Proteomes" id="UP000051155">
    <property type="component" value="Unassembled WGS sequence"/>
</dbReference>
<accession>A0A0R1PWL8</accession>
<dbReference type="SUPFAM" id="SSF53335">
    <property type="entry name" value="S-adenosyl-L-methionine-dependent methyltransferases"/>
    <property type="match status" value="1"/>
</dbReference>
<feature type="binding site" evidence="6">
    <location>
        <position position="150"/>
    </location>
    <ligand>
        <name>S-adenosyl-L-methionine</name>
        <dbReference type="ChEBI" id="CHEBI:59789"/>
    </ligand>
</feature>
<dbReference type="Gene3D" id="3.40.50.150">
    <property type="entry name" value="Vaccinia Virus protein VP39"/>
    <property type="match status" value="1"/>
</dbReference>
<evidence type="ECO:0000256" key="3">
    <source>
        <dbReference type="ARBA" id="ARBA00022603"/>
    </source>
</evidence>
<sequence length="248" mass="27734">MTPDRFRQELAQHGIDLTAQQMLQFETYYRFLVATNEHVNLTAITDQEEVYLKHFYDSLLPALVIKDLQHKELQLCDVGAGAGFPSIPLKIVFPNLQVTIVDSLNKRIKFLDKLADKLQLTGVEFHHARAEEFAGKKSPFRESFDFVTARAVARLSVLAELCLPLVKLGGDFVALKAQKSQTEVTDARYAIKKLGGKIIADNELLLPENGDERHIIAIKKVVATPKKYPRKPGTPAKSPLTNSNVKGE</sequence>
<organism evidence="8 9">
    <name type="scientific">Liquorilactobacillus uvarum DSM 19971</name>
    <dbReference type="NCBI Taxonomy" id="1423812"/>
    <lineage>
        <taxon>Bacteria</taxon>
        <taxon>Bacillati</taxon>
        <taxon>Bacillota</taxon>
        <taxon>Bacilli</taxon>
        <taxon>Lactobacillales</taxon>
        <taxon>Lactobacillaceae</taxon>
        <taxon>Liquorilactobacillus</taxon>
    </lineage>
</organism>
<keyword evidence="3 6" id="KW-0489">Methyltransferase</keyword>
<feature type="binding site" evidence="6">
    <location>
        <position position="79"/>
    </location>
    <ligand>
        <name>S-adenosyl-L-methionine</name>
        <dbReference type="ChEBI" id="CHEBI:59789"/>
    </ligand>
</feature>
<dbReference type="RefSeq" id="WP_057738618.1">
    <property type="nucleotide sequence ID" value="NZ_AZEG01000040.1"/>
</dbReference>
<reference evidence="8 9" key="1">
    <citation type="journal article" date="2015" name="Genome Announc.">
        <title>Expanding the biotechnology potential of lactobacilli through comparative genomics of 213 strains and associated genera.</title>
        <authorList>
            <person name="Sun Z."/>
            <person name="Harris H.M."/>
            <person name="McCann A."/>
            <person name="Guo C."/>
            <person name="Argimon S."/>
            <person name="Zhang W."/>
            <person name="Yang X."/>
            <person name="Jeffery I.B."/>
            <person name="Cooney J.C."/>
            <person name="Kagawa T.F."/>
            <person name="Liu W."/>
            <person name="Song Y."/>
            <person name="Salvetti E."/>
            <person name="Wrobel A."/>
            <person name="Rasinkangas P."/>
            <person name="Parkhill J."/>
            <person name="Rea M.C."/>
            <person name="O'Sullivan O."/>
            <person name="Ritari J."/>
            <person name="Douillard F.P."/>
            <person name="Paul Ross R."/>
            <person name="Yang R."/>
            <person name="Briner A.E."/>
            <person name="Felis G.E."/>
            <person name="de Vos W.M."/>
            <person name="Barrangou R."/>
            <person name="Klaenhammer T.R."/>
            <person name="Caufield P.W."/>
            <person name="Cui Y."/>
            <person name="Zhang H."/>
            <person name="O'Toole P.W."/>
        </authorList>
    </citation>
    <scope>NUCLEOTIDE SEQUENCE [LARGE SCALE GENOMIC DNA]</scope>
    <source>
        <strain evidence="8 9">DSM 19971</strain>
    </source>
</reference>
<dbReference type="Pfam" id="PF02527">
    <property type="entry name" value="GidB"/>
    <property type="match status" value="1"/>
</dbReference>
<comment type="caution">
    <text evidence="6">Lacks conserved residue(s) required for the propagation of feature annotation.</text>
</comment>
<dbReference type="OrthoDB" id="9808773at2"/>